<sequence length="225" mass="24976">MGVHVEVEFAKSYGAFSASLLTQLGPGVTQALIDPIVTDAFQKMGLMDESMAIQIDRILFEKTGARSERFERLISEFQRAPDAMLQQLWQGEDSHVQRVLLRNHADAASWPSFKLCEGLLKEISERCEGAPLQLIKALGRQLLWAPQDSSGGPTNNPKLDVANAPLLTGFLVQACDANRWLQSRDHLAALRQIKAFDPTWFELGLRTGAILAMKASHQQTEPPRV</sequence>
<gene>
    <name evidence="1" type="ORF">H0I39_09130</name>
</gene>
<accession>A0A853IWY0</accession>
<proteinExistence type="predicted"/>
<dbReference type="Proteomes" id="UP000589716">
    <property type="component" value="Unassembled WGS sequence"/>
</dbReference>
<comment type="caution">
    <text evidence="1">The sequence shown here is derived from an EMBL/GenBank/DDBJ whole genome shotgun (WGS) entry which is preliminary data.</text>
</comment>
<organism evidence="1 2">
    <name type="scientific">Ottowia beijingensis</name>
    <dbReference type="NCBI Taxonomy" id="1207057"/>
    <lineage>
        <taxon>Bacteria</taxon>
        <taxon>Pseudomonadati</taxon>
        <taxon>Pseudomonadota</taxon>
        <taxon>Betaproteobacteria</taxon>
        <taxon>Burkholderiales</taxon>
        <taxon>Comamonadaceae</taxon>
        <taxon>Ottowia</taxon>
    </lineage>
</organism>
<keyword evidence="2" id="KW-1185">Reference proteome</keyword>
<protein>
    <submittedName>
        <fullName evidence="1">Uncharacterized protein</fullName>
    </submittedName>
</protein>
<evidence type="ECO:0000313" key="2">
    <source>
        <dbReference type="Proteomes" id="UP000589716"/>
    </source>
</evidence>
<evidence type="ECO:0000313" key="1">
    <source>
        <dbReference type="EMBL" id="NZA01880.1"/>
    </source>
</evidence>
<name>A0A853IWY0_9BURK</name>
<reference evidence="1 2" key="1">
    <citation type="submission" date="2020-07" db="EMBL/GenBank/DDBJ databases">
        <authorList>
            <person name="Maaloum M."/>
        </authorList>
    </citation>
    <scope>NUCLEOTIDE SEQUENCE [LARGE SCALE GENOMIC DNA]</scope>
    <source>
        <strain evidence="1 2">GCS-AN-3</strain>
    </source>
</reference>
<dbReference type="AlphaFoldDB" id="A0A853IWY0"/>
<dbReference type="EMBL" id="JACCKX010000001">
    <property type="protein sequence ID" value="NZA01880.1"/>
    <property type="molecule type" value="Genomic_DNA"/>
</dbReference>
<dbReference type="RefSeq" id="WP_180550280.1">
    <property type="nucleotide sequence ID" value="NZ_JACCKX010000001.1"/>
</dbReference>